<keyword evidence="6" id="KW-0677">Repeat</keyword>
<evidence type="ECO:0000256" key="14">
    <source>
        <dbReference type="ARBA" id="ARBA00041330"/>
    </source>
</evidence>
<keyword evidence="11" id="KW-0325">Glycoprotein</keyword>
<keyword evidence="4" id="KW-0356">Hemostasis</keyword>
<keyword evidence="9" id="KW-0094">Blood coagulation</keyword>
<keyword evidence="15" id="KW-1133">Transmembrane helix</keyword>
<evidence type="ECO:0000256" key="13">
    <source>
        <dbReference type="ARBA" id="ARBA00039613"/>
    </source>
</evidence>
<keyword evidence="8" id="KW-0186">Copper</keyword>
<dbReference type="EMBL" id="JAHGAV010000444">
    <property type="protein sequence ID" value="KAG6925297.1"/>
    <property type="molecule type" value="Genomic_DNA"/>
</dbReference>
<keyword evidence="15" id="KW-0812">Transmembrane</keyword>
<feature type="domain" description="Cystatin" evidence="17">
    <location>
        <begin position="18"/>
        <end position="128"/>
    </location>
</feature>
<dbReference type="GO" id="GO:0010543">
    <property type="term" value="P:regulation of platelet activation"/>
    <property type="evidence" value="ECO:0007669"/>
    <property type="project" value="TreeGrafter"/>
</dbReference>
<evidence type="ECO:0000256" key="8">
    <source>
        <dbReference type="ARBA" id="ARBA00023008"/>
    </source>
</evidence>
<dbReference type="GO" id="GO:0004867">
    <property type="term" value="F:serine-type endopeptidase inhibitor activity"/>
    <property type="evidence" value="ECO:0007669"/>
    <property type="project" value="TreeGrafter"/>
</dbReference>
<evidence type="ECO:0000259" key="17">
    <source>
        <dbReference type="SMART" id="SM00043"/>
    </source>
</evidence>
<keyword evidence="15" id="KW-0472">Membrane</keyword>
<dbReference type="GO" id="GO:0042730">
    <property type="term" value="P:fibrinolysis"/>
    <property type="evidence" value="ECO:0007669"/>
    <property type="project" value="UniProtKB-KW"/>
</dbReference>
<gene>
    <name evidence="18" type="primary">HRG</name>
    <name evidence="18" type="ORF">G0U57_014826</name>
</gene>
<dbReference type="CDD" id="cd00042">
    <property type="entry name" value="CY"/>
    <property type="match status" value="2"/>
</dbReference>
<evidence type="ECO:0000256" key="15">
    <source>
        <dbReference type="SAM" id="Phobius"/>
    </source>
</evidence>
<comment type="subcellular location">
    <subcellularLocation>
        <location evidence="1">Secreted</location>
    </subcellularLocation>
</comment>
<evidence type="ECO:0000256" key="16">
    <source>
        <dbReference type="SAM" id="SignalP"/>
    </source>
</evidence>
<evidence type="ECO:0000256" key="4">
    <source>
        <dbReference type="ARBA" id="ARBA00022696"/>
    </source>
</evidence>
<evidence type="ECO:0000256" key="9">
    <source>
        <dbReference type="ARBA" id="ARBA00023084"/>
    </source>
</evidence>
<evidence type="ECO:0000256" key="12">
    <source>
        <dbReference type="ARBA" id="ARBA00023281"/>
    </source>
</evidence>
<sequence>MKLLSTALCLTLLLCSNAQSQTPVTSADCDTVETDAGVALDLINKHRRDGYIFTLFRVADAHKQQTGNSSVLYLTLDVLETQCSVLSRRHWEACKLPQHNETVFGQCKTIVYINRQLKKEILHGYNCTVSPDHSQLHKCEHCPARPTALEDIEQHRGDAERALEKYNEDSNHTQYFKVDKVQRATMQIAPHAGYIVEFTIKETCCSKSTPHANVSECEFLHDKHARVGFCRGKLANDTKSPDVLEISCEIYGPWCDRPPFHHHPCSREHHHHHHFSGQRHPPVGPYAHHLLKIGSSTLKDLSIITISLERNTSMGLLIFLLHPVLIILLLMVANTAIDISIYTIRCLAILPRKEEEMREAPQKSTFHPKHLILSIKDRLDPSITFQF</sequence>
<evidence type="ECO:0000313" key="18">
    <source>
        <dbReference type="EMBL" id="KAG6925297.1"/>
    </source>
</evidence>
<reference evidence="18 19" key="1">
    <citation type="journal article" date="2020" name="G3 (Bethesda)">
        <title>Draft Genome of the Common Snapping Turtle, Chelydra serpentina, a Model for Phenotypic Plasticity in Reptiles.</title>
        <authorList>
            <person name="Das D."/>
            <person name="Singh S.K."/>
            <person name="Bierstedt J."/>
            <person name="Erickson A."/>
            <person name="Galli G.L.J."/>
            <person name="Crossley D.A. 2nd"/>
            <person name="Rhen T."/>
        </authorList>
    </citation>
    <scope>NUCLEOTIDE SEQUENCE [LARGE SCALE GENOMIC DNA]</scope>
    <source>
        <strain evidence="18">KW</strain>
    </source>
</reference>
<keyword evidence="3" id="KW-0358">Heparin-binding</keyword>
<evidence type="ECO:0000256" key="10">
    <source>
        <dbReference type="ARBA" id="ARBA00023157"/>
    </source>
</evidence>
<dbReference type="FunFam" id="3.10.450.10:FF:000005">
    <property type="entry name" value="Histidine-rich glycoprotein"/>
    <property type="match status" value="1"/>
</dbReference>
<comment type="caution">
    <text evidence="18">The sequence shown here is derived from an EMBL/GenBank/DDBJ whole genome shotgun (WGS) entry which is preliminary data.</text>
</comment>
<dbReference type="GO" id="GO:0072562">
    <property type="term" value="C:blood microparticle"/>
    <property type="evidence" value="ECO:0007669"/>
    <property type="project" value="TreeGrafter"/>
</dbReference>
<evidence type="ECO:0000256" key="6">
    <source>
        <dbReference type="ARBA" id="ARBA00022737"/>
    </source>
</evidence>
<feature type="chain" id="PRO_5035876819" description="Histidine-rich glycoprotein" evidence="16">
    <location>
        <begin position="21"/>
        <end position="387"/>
    </location>
</feature>
<dbReference type="OrthoDB" id="9941887at2759"/>
<evidence type="ECO:0000256" key="5">
    <source>
        <dbReference type="ARBA" id="ARBA00022729"/>
    </source>
</evidence>
<dbReference type="PANTHER" id="PTHR13814">
    <property type="entry name" value="FETUIN"/>
    <property type="match status" value="1"/>
</dbReference>
<dbReference type="InterPro" id="IPR046350">
    <property type="entry name" value="Cystatin_sf"/>
</dbReference>
<dbReference type="Gene3D" id="3.10.450.10">
    <property type="match status" value="2"/>
</dbReference>
<dbReference type="SUPFAM" id="SSF54403">
    <property type="entry name" value="Cystatin/monellin"/>
    <property type="match status" value="2"/>
</dbReference>
<dbReference type="Pfam" id="PF00031">
    <property type="entry name" value="Cystatin"/>
    <property type="match status" value="2"/>
</dbReference>
<dbReference type="GO" id="GO:0007596">
    <property type="term" value="P:blood coagulation"/>
    <property type="evidence" value="ECO:0007669"/>
    <property type="project" value="UniProtKB-KW"/>
</dbReference>
<feature type="transmembrane region" description="Helical" evidence="15">
    <location>
        <begin position="314"/>
        <end position="337"/>
    </location>
</feature>
<keyword evidence="2" id="KW-0964">Secreted</keyword>
<dbReference type="GO" id="GO:0004869">
    <property type="term" value="F:cysteine-type endopeptidase inhibitor activity"/>
    <property type="evidence" value="ECO:0007669"/>
    <property type="project" value="InterPro"/>
</dbReference>
<dbReference type="AlphaFoldDB" id="A0A8T1S9C9"/>
<dbReference type="GO" id="GO:0008270">
    <property type="term" value="F:zinc ion binding"/>
    <property type="evidence" value="ECO:0007669"/>
    <property type="project" value="TreeGrafter"/>
</dbReference>
<dbReference type="GO" id="GO:0060255">
    <property type="term" value="P:regulation of macromolecule metabolic process"/>
    <property type="evidence" value="ECO:0007669"/>
    <property type="project" value="UniProtKB-ARBA"/>
</dbReference>
<evidence type="ECO:0000256" key="1">
    <source>
        <dbReference type="ARBA" id="ARBA00004613"/>
    </source>
</evidence>
<dbReference type="Proteomes" id="UP000765507">
    <property type="component" value="Unassembled WGS sequence"/>
</dbReference>
<keyword evidence="12" id="KW-0280">Fibrinolysis</keyword>
<proteinExistence type="predicted"/>
<evidence type="ECO:0000256" key="11">
    <source>
        <dbReference type="ARBA" id="ARBA00023180"/>
    </source>
</evidence>
<dbReference type="InterPro" id="IPR050735">
    <property type="entry name" value="Kininogen_Fetuin_HRG"/>
</dbReference>
<keyword evidence="5 16" id="KW-0732">Signal</keyword>
<dbReference type="PANTHER" id="PTHR13814:SF3">
    <property type="entry name" value="HISTIDINE-RICH GLYCOPROTEIN"/>
    <property type="match status" value="1"/>
</dbReference>
<accession>A0A8T1S9C9</accession>
<dbReference type="GO" id="GO:0051918">
    <property type="term" value="P:negative regulation of fibrinolysis"/>
    <property type="evidence" value="ECO:0007669"/>
    <property type="project" value="TreeGrafter"/>
</dbReference>
<evidence type="ECO:0000256" key="7">
    <source>
        <dbReference type="ARBA" id="ARBA00022833"/>
    </source>
</evidence>
<dbReference type="SMART" id="SM00043">
    <property type="entry name" value="CY"/>
    <property type="match status" value="2"/>
</dbReference>
<dbReference type="InterPro" id="IPR000010">
    <property type="entry name" value="Cystatin_dom"/>
</dbReference>
<evidence type="ECO:0000313" key="19">
    <source>
        <dbReference type="Proteomes" id="UP000765507"/>
    </source>
</evidence>
<evidence type="ECO:0000256" key="3">
    <source>
        <dbReference type="ARBA" id="ARBA00022674"/>
    </source>
</evidence>
<evidence type="ECO:0000256" key="2">
    <source>
        <dbReference type="ARBA" id="ARBA00022525"/>
    </source>
</evidence>
<protein>
    <recommendedName>
        <fullName evidence="13">Histidine-rich glycoprotein</fullName>
    </recommendedName>
    <alternativeName>
        <fullName evidence="14">Histidine-proline-rich glycoprotein</fullName>
    </alternativeName>
</protein>
<keyword evidence="7" id="KW-0862">Zinc</keyword>
<feature type="domain" description="Cystatin" evidence="17">
    <location>
        <begin position="141"/>
        <end position="249"/>
    </location>
</feature>
<feature type="signal peptide" evidence="16">
    <location>
        <begin position="1"/>
        <end position="20"/>
    </location>
</feature>
<organism evidence="18 19">
    <name type="scientific">Chelydra serpentina</name>
    <name type="common">Snapping turtle</name>
    <name type="synonym">Testudo serpentina</name>
    <dbReference type="NCBI Taxonomy" id="8475"/>
    <lineage>
        <taxon>Eukaryota</taxon>
        <taxon>Metazoa</taxon>
        <taxon>Chordata</taxon>
        <taxon>Craniata</taxon>
        <taxon>Vertebrata</taxon>
        <taxon>Euteleostomi</taxon>
        <taxon>Archelosauria</taxon>
        <taxon>Testudinata</taxon>
        <taxon>Testudines</taxon>
        <taxon>Cryptodira</taxon>
        <taxon>Durocryptodira</taxon>
        <taxon>Americhelydia</taxon>
        <taxon>Chelydroidea</taxon>
        <taxon>Chelydridae</taxon>
        <taxon>Chelydra</taxon>
    </lineage>
</organism>
<keyword evidence="10" id="KW-1015">Disulfide bond</keyword>
<name>A0A8T1S9C9_CHESE</name>
<dbReference type="GO" id="GO:0008201">
    <property type="term" value="F:heparin binding"/>
    <property type="evidence" value="ECO:0007669"/>
    <property type="project" value="UniProtKB-KW"/>
</dbReference>
<keyword evidence="19" id="KW-1185">Reference proteome</keyword>